<evidence type="ECO:0000256" key="5">
    <source>
        <dbReference type="ARBA" id="ARBA00023124"/>
    </source>
</evidence>
<dbReference type="EC" id="3.4.-.-" evidence="8"/>
<organism evidence="9 10">
    <name type="scientific">candidate division WOR-3 bacterium</name>
    <dbReference type="NCBI Taxonomy" id="2052148"/>
    <lineage>
        <taxon>Bacteria</taxon>
        <taxon>Bacteria division WOR-3</taxon>
    </lineage>
</organism>
<dbReference type="GO" id="GO:0008233">
    <property type="term" value="F:peptidase activity"/>
    <property type="evidence" value="ECO:0007669"/>
    <property type="project" value="UniProtKB-KW"/>
</dbReference>
<name>A0A937XEY2_UNCW3</name>
<keyword evidence="3" id="KW-0227">DNA damage</keyword>
<keyword evidence="4 8" id="KW-0378">Hydrolase</keyword>
<dbReference type="InterPro" id="IPR003738">
    <property type="entry name" value="SRAP"/>
</dbReference>
<dbReference type="SUPFAM" id="SSF143081">
    <property type="entry name" value="BB1717-like"/>
    <property type="match status" value="1"/>
</dbReference>
<sequence length="223" mass="25441">MCGRIALFSPPDKLSDLFGVSMGIGFKRRYNIAPQTEVEAVALDRASRSRTVLRLRWGLVPSWAKDETIGKKLVNARAETAATKPAFRHAIAHNRMLVPADGYYDWQPTDHLKQPWFIRMKDASPFAIAGMHEMWEHDGRSLATGVVLTTSANKLLEHINGRMPVIIARDDWDAWLDPENKDYGALLRQFKPDLMEAYRVDRWVNNPNYDTDRCIQPLPDQPA</sequence>
<evidence type="ECO:0000256" key="1">
    <source>
        <dbReference type="ARBA" id="ARBA00008136"/>
    </source>
</evidence>
<keyword evidence="6" id="KW-0238">DNA-binding</keyword>
<dbReference type="AlphaFoldDB" id="A0A937XEY2"/>
<dbReference type="GO" id="GO:0106300">
    <property type="term" value="P:protein-DNA covalent cross-linking repair"/>
    <property type="evidence" value="ECO:0007669"/>
    <property type="project" value="InterPro"/>
</dbReference>
<keyword evidence="2 8" id="KW-0645">Protease</keyword>
<accession>A0A937XEY2</accession>
<dbReference type="EMBL" id="VGIR01000018">
    <property type="protein sequence ID" value="MBM3331099.1"/>
    <property type="molecule type" value="Genomic_DNA"/>
</dbReference>
<proteinExistence type="inferred from homology"/>
<gene>
    <name evidence="9" type="ORF">FJY68_04505</name>
</gene>
<dbReference type="GO" id="GO:0003697">
    <property type="term" value="F:single-stranded DNA binding"/>
    <property type="evidence" value="ECO:0007669"/>
    <property type="project" value="InterPro"/>
</dbReference>
<evidence type="ECO:0000256" key="2">
    <source>
        <dbReference type="ARBA" id="ARBA00022670"/>
    </source>
</evidence>
<dbReference type="PANTHER" id="PTHR13604">
    <property type="entry name" value="DC12-RELATED"/>
    <property type="match status" value="1"/>
</dbReference>
<evidence type="ECO:0000256" key="7">
    <source>
        <dbReference type="ARBA" id="ARBA00023239"/>
    </source>
</evidence>
<dbReference type="Gene3D" id="3.90.1680.10">
    <property type="entry name" value="SOS response associated peptidase-like"/>
    <property type="match status" value="1"/>
</dbReference>
<evidence type="ECO:0000256" key="8">
    <source>
        <dbReference type="RuleBase" id="RU364100"/>
    </source>
</evidence>
<evidence type="ECO:0000313" key="9">
    <source>
        <dbReference type="EMBL" id="MBM3331099.1"/>
    </source>
</evidence>
<evidence type="ECO:0000256" key="4">
    <source>
        <dbReference type="ARBA" id="ARBA00022801"/>
    </source>
</evidence>
<dbReference type="Pfam" id="PF02586">
    <property type="entry name" value="SRAP"/>
    <property type="match status" value="1"/>
</dbReference>
<comment type="caution">
    <text evidence="9">The sequence shown here is derived from an EMBL/GenBank/DDBJ whole genome shotgun (WGS) entry which is preliminary data.</text>
</comment>
<evidence type="ECO:0000256" key="6">
    <source>
        <dbReference type="ARBA" id="ARBA00023125"/>
    </source>
</evidence>
<evidence type="ECO:0000256" key="3">
    <source>
        <dbReference type="ARBA" id="ARBA00022763"/>
    </source>
</evidence>
<comment type="similarity">
    <text evidence="1 8">Belongs to the SOS response-associated peptidase family.</text>
</comment>
<keyword evidence="7" id="KW-0456">Lyase</keyword>
<protein>
    <recommendedName>
        <fullName evidence="8">Abasic site processing protein</fullName>
        <ecNumber evidence="8">3.4.-.-</ecNumber>
    </recommendedName>
</protein>
<dbReference type="GO" id="GO:0006508">
    <property type="term" value="P:proteolysis"/>
    <property type="evidence" value="ECO:0007669"/>
    <property type="project" value="UniProtKB-KW"/>
</dbReference>
<keyword evidence="5" id="KW-0190">Covalent protein-DNA linkage</keyword>
<reference evidence="9" key="1">
    <citation type="submission" date="2019-03" db="EMBL/GenBank/DDBJ databases">
        <title>Lake Tanganyika Metagenome-Assembled Genomes (MAGs).</title>
        <authorList>
            <person name="Tran P."/>
        </authorList>
    </citation>
    <scope>NUCLEOTIDE SEQUENCE</scope>
    <source>
        <strain evidence="9">K_DeepCast_150m_m2_040</strain>
    </source>
</reference>
<evidence type="ECO:0000313" key="10">
    <source>
        <dbReference type="Proteomes" id="UP000779900"/>
    </source>
</evidence>
<dbReference type="InterPro" id="IPR036590">
    <property type="entry name" value="SRAP-like"/>
</dbReference>
<dbReference type="PANTHER" id="PTHR13604:SF0">
    <property type="entry name" value="ABASIC SITE PROCESSING PROTEIN HMCES"/>
    <property type="match status" value="1"/>
</dbReference>
<dbReference type="GO" id="GO:0016829">
    <property type="term" value="F:lyase activity"/>
    <property type="evidence" value="ECO:0007669"/>
    <property type="project" value="UniProtKB-KW"/>
</dbReference>
<dbReference type="Proteomes" id="UP000779900">
    <property type="component" value="Unassembled WGS sequence"/>
</dbReference>